<keyword evidence="10" id="KW-0464">Manganese</keyword>
<dbReference type="AlphaFoldDB" id="A0A1H3YP77"/>
<dbReference type="PROSITE" id="PS00184">
    <property type="entry name" value="GARS"/>
    <property type="match status" value="1"/>
</dbReference>
<dbReference type="SUPFAM" id="SSF52440">
    <property type="entry name" value="PreATP-grasp domain"/>
    <property type="match status" value="1"/>
</dbReference>
<keyword evidence="7 15" id="KW-0547">Nucleotide-binding</keyword>
<evidence type="ECO:0000256" key="5">
    <source>
        <dbReference type="ARBA" id="ARBA00022598"/>
    </source>
</evidence>
<comment type="pathway">
    <text evidence="3 14">Purine metabolism; IMP biosynthesis via de novo pathway; N(1)-(5-phospho-D-ribosyl)glycinamide from 5-phospho-alpha-D-ribose 1-diphosphate: step 2/2.</text>
</comment>
<dbReference type="GO" id="GO:0046872">
    <property type="term" value="F:metal ion binding"/>
    <property type="evidence" value="ECO:0007669"/>
    <property type="project" value="UniProtKB-KW"/>
</dbReference>
<dbReference type="Pfam" id="PF02844">
    <property type="entry name" value="GARS_N"/>
    <property type="match status" value="1"/>
</dbReference>
<dbReference type="RefSeq" id="WP_090305040.1">
    <property type="nucleotide sequence ID" value="NZ_FNRK01000004.1"/>
</dbReference>
<dbReference type="OrthoDB" id="9807240at2"/>
<dbReference type="GO" id="GO:0006189">
    <property type="term" value="P:'de novo' IMP biosynthetic process"/>
    <property type="evidence" value="ECO:0007669"/>
    <property type="project" value="UniProtKB-UniRule"/>
</dbReference>
<dbReference type="Gene3D" id="3.40.50.20">
    <property type="match status" value="1"/>
</dbReference>
<dbReference type="PROSITE" id="PS50975">
    <property type="entry name" value="ATP_GRASP"/>
    <property type="match status" value="1"/>
</dbReference>
<evidence type="ECO:0000256" key="10">
    <source>
        <dbReference type="ARBA" id="ARBA00023211"/>
    </source>
</evidence>
<dbReference type="UniPathway" id="UPA00074">
    <property type="reaction ID" value="UER00125"/>
</dbReference>
<dbReference type="InterPro" id="IPR037123">
    <property type="entry name" value="PRibGlycinamide_synth_C_sf"/>
</dbReference>
<evidence type="ECO:0000313" key="17">
    <source>
        <dbReference type="EMBL" id="SEA13409.1"/>
    </source>
</evidence>
<sequence length="418" mass="44881">MKIMVIGSGGREHVLTWKIAQSPRVDQIYCAPGNGGMAQIATCVDLSVEDIDGCVAFAQEKGIDLVVVGPEVPLVLGMSDAMAKAGIKVFGPNAKCAQFEGSKAFTKEFLFRHNIPTALYKEYTAYEDIIKDLGIYGYPMVIKADGLAAGKGVVIPETEEDARAAMKMMMEDKAFGEAGDKVVIEEFLTGTEASILCFVDGKTIVPMESARDYKRAYDGDKGTNTGGMGNYSPNALFADADLNARIEKEILTPIIDGFIADGMDFVGILFIGLMIKDGVPKVLEFNVRFGDPEAQVVIPRMDSDIIDIMEACIDGRLTDCDIQWKDDSAVTVVVASGGYPDAYEKGKVITGIDTVEGCTVFHAGTKLSDGKLLTNGGRVLCVTALGATVEEARQKVYAQVDKIQFDGAFHRGDIAKGI</sequence>
<comment type="catalytic activity">
    <reaction evidence="14">
        <text>5-phospho-beta-D-ribosylamine + glycine + ATP = N(1)-(5-phospho-beta-D-ribosyl)glycinamide + ADP + phosphate + H(+)</text>
        <dbReference type="Rhea" id="RHEA:17453"/>
        <dbReference type="ChEBI" id="CHEBI:15378"/>
        <dbReference type="ChEBI" id="CHEBI:30616"/>
        <dbReference type="ChEBI" id="CHEBI:43474"/>
        <dbReference type="ChEBI" id="CHEBI:57305"/>
        <dbReference type="ChEBI" id="CHEBI:58681"/>
        <dbReference type="ChEBI" id="CHEBI:143788"/>
        <dbReference type="ChEBI" id="CHEBI:456216"/>
        <dbReference type="EC" id="6.3.4.13"/>
    </reaction>
</comment>
<evidence type="ECO:0000256" key="8">
    <source>
        <dbReference type="ARBA" id="ARBA00022755"/>
    </source>
</evidence>
<evidence type="ECO:0000259" key="16">
    <source>
        <dbReference type="PROSITE" id="PS50975"/>
    </source>
</evidence>
<dbReference type="HAMAP" id="MF_00138">
    <property type="entry name" value="GARS"/>
    <property type="match status" value="1"/>
</dbReference>
<keyword evidence="8 14" id="KW-0658">Purine biosynthesis</keyword>
<evidence type="ECO:0000256" key="6">
    <source>
        <dbReference type="ARBA" id="ARBA00022723"/>
    </source>
</evidence>
<dbReference type="Gene3D" id="3.30.470.20">
    <property type="entry name" value="ATP-grasp fold, B domain"/>
    <property type="match status" value="1"/>
</dbReference>
<dbReference type="SMART" id="SM01209">
    <property type="entry name" value="GARS_A"/>
    <property type="match status" value="1"/>
</dbReference>
<reference evidence="17 18" key="1">
    <citation type="submission" date="2016-10" db="EMBL/GenBank/DDBJ databases">
        <authorList>
            <person name="de Groot N.N."/>
        </authorList>
    </citation>
    <scope>NUCLEOTIDE SEQUENCE [LARGE SCALE GENOMIC DNA]</scope>
    <source>
        <strain evidence="17 18">SR12</strain>
    </source>
</reference>
<dbReference type="SUPFAM" id="SSF56059">
    <property type="entry name" value="Glutathione synthetase ATP-binding domain-like"/>
    <property type="match status" value="1"/>
</dbReference>
<dbReference type="Proteomes" id="UP000199394">
    <property type="component" value="Unassembled WGS sequence"/>
</dbReference>
<dbReference type="InterPro" id="IPR020561">
    <property type="entry name" value="PRibGlycinamid_synth_ATP-grasp"/>
</dbReference>
<accession>A0A1H3YP77</accession>
<dbReference type="EMBL" id="FNRK01000004">
    <property type="protein sequence ID" value="SEA13409.1"/>
    <property type="molecule type" value="Genomic_DNA"/>
</dbReference>
<dbReference type="SUPFAM" id="SSF51246">
    <property type="entry name" value="Rudiment single hybrid motif"/>
    <property type="match status" value="1"/>
</dbReference>
<evidence type="ECO:0000256" key="14">
    <source>
        <dbReference type="HAMAP-Rule" id="MF_00138"/>
    </source>
</evidence>
<evidence type="ECO:0000256" key="13">
    <source>
        <dbReference type="ARBA" id="ARBA00042864"/>
    </source>
</evidence>
<protein>
    <recommendedName>
        <fullName evidence="4 14">Phosphoribosylamine--glycine ligase</fullName>
        <ecNumber evidence="4 14">6.3.4.13</ecNumber>
    </recommendedName>
    <alternativeName>
        <fullName evidence="14">GARS</fullName>
    </alternativeName>
    <alternativeName>
        <fullName evidence="12 14">Glycinamide ribonucleotide synthetase</fullName>
    </alternativeName>
    <alternativeName>
        <fullName evidence="13 14">Phosphoribosylglycinamide synthetase</fullName>
    </alternativeName>
</protein>
<comment type="similarity">
    <text evidence="11 14">Belongs to the GARS family.</text>
</comment>
<dbReference type="InterPro" id="IPR020562">
    <property type="entry name" value="PRibGlycinamide_synth_N"/>
</dbReference>
<evidence type="ECO:0000256" key="11">
    <source>
        <dbReference type="ARBA" id="ARBA00038345"/>
    </source>
</evidence>
<dbReference type="GO" id="GO:0005524">
    <property type="term" value="F:ATP binding"/>
    <property type="evidence" value="ECO:0007669"/>
    <property type="project" value="UniProtKB-UniRule"/>
</dbReference>
<comment type="cofactor">
    <cofactor evidence="2">
        <name>Mg(2+)</name>
        <dbReference type="ChEBI" id="CHEBI:18420"/>
    </cofactor>
</comment>
<dbReference type="InterPro" id="IPR013815">
    <property type="entry name" value="ATP_grasp_subdomain_1"/>
</dbReference>
<dbReference type="SMART" id="SM01210">
    <property type="entry name" value="GARS_C"/>
    <property type="match status" value="1"/>
</dbReference>
<keyword evidence="18" id="KW-1185">Reference proteome</keyword>
<dbReference type="Gene3D" id="3.30.1490.20">
    <property type="entry name" value="ATP-grasp fold, A domain"/>
    <property type="match status" value="1"/>
</dbReference>
<evidence type="ECO:0000256" key="12">
    <source>
        <dbReference type="ARBA" id="ARBA00042242"/>
    </source>
</evidence>
<dbReference type="GO" id="GO:0004637">
    <property type="term" value="F:phosphoribosylamine-glycine ligase activity"/>
    <property type="evidence" value="ECO:0007669"/>
    <property type="project" value="UniProtKB-UniRule"/>
</dbReference>
<keyword evidence="6" id="KW-0479">Metal-binding</keyword>
<dbReference type="InterPro" id="IPR016185">
    <property type="entry name" value="PreATP-grasp_dom_sf"/>
</dbReference>
<dbReference type="GO" id="GO:0009113">
    <property type="term" value="P:purine nucleobase biosynthetic process"/>
    <property type="evidence" value="ECO:0007669"/>
    <property type="project" value="InterPro"/>
</dbReference>
<dbReference type="EC" id="6.3.4.13" evidence="4 14"/>
<gene>
    <name evidence="14" type="primary">purD</name>
    <name evidence="17" type="ORF">SAMN04515656_10450</name>
</gene>
<dbReference type="FunFam" id="3.30.470.20:FF:000018">
    <property type="entry name" value="Trifunctional purine biosynthetic protein adenosine-3"/>
    <property type="match status" value="1"/>
</dbReference>
<dbReference type="InterPro" id="IPR000115">
    <property type="entry name" value="PRibGlycinamide_synth"/>
</dbReference>
<dbReference type="Gene3D" id="3.90.600.10">
    <property type="entry name" value="Phosphoribosylglycinamide synthetase, C-terminal domain"/>
    <property type="match status" value="1"/>
</dbReference>
<feature type="domain" description="ATP-grasp" evidence="16">
    <location>
        <begin position="107"/>
        <end position="314"/>
    </location>
</feature>
<evidence type="ECO:0000313" key="18">
    <source>
        <dbReference type="Proteomes" id="UP000199394"/>
    </source>
</evidence>
<dbReference type="Pfam" id="PF02843">
    <property type="entry name" value="GARS_C"/>
    <property type="match status" value="1"/>
</dbReference>
<dbReference type="FunFam" id="3.90.600.10:FF:000001">
    <property type="entry name" value="Trifunctional purine biosynthetic protein adenosine-3"/>
    <property type="match status" value="1"/>
</dbReference>
<comment type="cofactor">
    <cofactor evidence="1">
        <name>Mn(2+)</name>
        <dbReference type="ChEBI" id="CHEBI:29035"/>
    </cofactor>
</comment>
<evidence type="ECO:0000256" key="9">
    <source>
        <dbReference type="ARBA" id="ARBA00022840"/>
    </source>
</evidence>
<keyword evidence="5 14" id="KW-0436">Ligase</keyword>
<dbReference type="InterPro" id="IPR020559">
    <property type="entry name" value="PRibGlycinamide_synth_CS"/>
</dbReference>
<dbReference type="PANTHER" id="PTHR43472:SF1">
    <property type="entry name" value="PHOSPHORIBOSYLAMINE--GLYCINE LIGASE, CHLOROPLASTIC"/>
    <property type="match status" value="1"/>
</dbReference>
<evidence type="ECO:0000256" key="3">
    <source>
        <dbReference type="ARBA" id="ARBA00005174"/>
    </source>
</evidence>
<dbReference type="InterPro" id="IPR020560">
    <property type="entry name" value="PRibGlycinamide_synth_C-dom"/>
</dbReference>
<evidence type="ECO:0000256" key="15">
    <source>
        <dbReference type="PROSITE-ProRule" id="PRU00409"/>
    </source>
</evidence>
<keyword evidence="9 15" id="KW-0067">ATP-binding</keyword>
<dbReference type="PANTHER" id="PTHR43472">
    <property type="entry name" value="PHOSPHORIBOSYLAMINE--GLYCINE LIGASE"/>
    <property type="match status" value="1"/>
</dbReference>
<dbReference type="InterPro" id="IPR011761">
    <property type="entry name" value="ATP-grasp"/>
</dbReference>
<evidence type="ECO:0000256" key="4">
    <source>
        <dbReference type="ARBA" id="ARBA00013255"/>
    </source>
</evidence>
<evidence type="ECO:0000256" key="2">
    <source>
        <dbReference type="ARBA" id="ARBA00001946"/>
    </source>
</evidence>
<evidence type="ECO:0000256" key="1">
    <source>
        <dbReference type="ARBA" id="ARBA00001936"/>
    </source>
</evidence>
<proteinExistence type="inferred from homology"/>
<dbReference type="FunFam" id="3.40.50.20:FF:000006">
    <property type="entry name" value="Phosphoribosylamine--glycine ligase, chloroplastic"/>
    <property type="match status" value="1"/>
</dbReference>
<name>A0A1H3YP77_9FIRM</name>
<evidence type="ECO:0000256" key="7">
    <source>
        <dbReference type="ARBA" id="ARBA00022741"/>
    </source>
</evidence>
<organism evidence="17 18">
    <name type="scientific">Eubacterium aggregans</name>
    <dbReference type="NCBI Taxonomy" id="81409"/>
    <lineage>
        <taxon>Bacteria</taxon>
        <taxon>Bacillati</taxon>
        <taxon>Bacillota</taxon>
        <taxon>Clostridia</taxon>
        <taxon>Eubacteriales</taxon>
        <taxon>Eubacteriaceae</taxon>
        <taxon>Eubacterium</taxon>
    </lineage>
</organism>
<dbReference type="STRING" id="81409.SAMN04515656_10450"/>
<dbReference type="Pfam" id="PF01071">
    <property type="entry name" value="GARS_A"/>
    <property type="match status" value="1"/>
</dbReference>
<dbReference type="InterPro" id="IPR011054">
    <property type="entry name" value="Rudment_hybrid_motif"/>
</dbReference>
<dbReference type="NCBIfam" id="TIGR00877">
    <property type="entry name" value="purD"/>
    <property type="match status" value="1"/>
</dbReference>